<reference evidence="2" key="1">
    <citation type="journal article" date="2011" name="Genome Biol.">
        <title>The draft genome of the carcinogenic human liver fluke Clonorchis sinensis.</title>
        <authorList>
            <person name="Wang X."/>
            <person name="Chen W."/>
            <person name="Huang Y."/>
            <person name="Sun J."/>
            <person name="Men J."/>
            <person name="Liu H."/>
            <person name="Luo F."/>
            <person name="Guo L."/>
            <person name="Lv X."/>
            <person name="Deng C."/>
            <person name="Zhou C."/>
            <person name="Fan Y."/>
            <person name="Li X."/>
            <person name="Huang L."/>
            <person name="Hu Y."/>
            <person name="Liang C."/>
            <person name="Hu X."/>
            <person name="Xu J."/>
            <person name="Yu X."/>
        </authorList>
    </citation>
    <scope>NUCLEOTIDE SEQUENCE [LARGE SCALE GENOMIC DNA]</scope>
    <source>
        <strain evidence="2">Henan</strain>
    </source>
</reference>
<feature type="compositionally biased region" description="Polar residues" evidence="1">
    <location>
        <begin position="7"/>
        <end position="24"/>
    </location>
</feature>
<evidence type="ECO:0000313" key="3">
    <source>
        <dbReference type="Proteomes" id="UP000008909"/>
    </source>
</evidence>
<dbReference type="AlphaFoldDB" id="G7YCX1"/>
<accession>G7YCX1</accession>
<name>G7YCX1_CLOSI</name>
<organism evidence="2 3">
    <name type="scientific">Clonorchis sinensis</name>
    <name type="common">Chinese liver fluke</name>
    <dbReference type="NCBI Taxonomy" id="79923"/>
    <lineage>
        <taxon>Eukaryota</taxon>
        <taxon>Metazoa</taxon>
        <taxon>Spiralia</taxon>
        <taxon>Lophotrochozoa</taxon>
        <taxon>Platyhelminthes</taxon>
        <taxon>Trematoda</taxon>
        <taxon>Digenea</taxon>
        <taxon>Opisthorchiida</taxon>
        <taxon>Opisthorchiata</taxon>
        <taxon>Opisthorchiidae</taxon>
        <taxon>Clonorchis</taxon>
    </lineage>
</organism>
<dbReference type="Proteomes" id="UP000008909">
    <property type="component" value="Unassembled WGS sequence"/>
</dbReference>
<sequence>MSKRPQQHQTTTIRHTDPSNSGEQSDNHSTEDLERKKNIAEMLRLDAIKIIIIQLTTLSCHQKEARGLRYRQVTQGYTKAIEMPRMGSNKGPSAWETAMTDTIVYADNGFHTSFLKSLFDFPYLVSTLHVVVRKETFEEVGRLACCPESCRTITSLGRMFHVQATDQTNACPDLSESQPIWIEHLSSTLLARFSITDPVALCRIRLSHIRLVFGCAGFLVDVRAVHPIDGSKTRGMEDSNNVLGEDPHNVSKWGVNRLQVHARYCRAYGIARQQLSLTTRIDTQFYTSRTRPPALRVKNMLGRLVRAYDQISQSEPRHCEGGRRRTVLPFLNYV</sequence>
<dbReference type="EMBL" id="DF143081">
    <property type="protein sequence ID" value="GAA50805.1"/>
    <property type="molecule type" value="Genomic_DNA"/>
</dbReference>
<feature type="region of interest" description="Disordered" evidence="1">
    <location>
        <begin position="1"/>
        <end position="33"/>
    </location>
</feature>
<proteinExistence type="predicted"/>
<gene>
    <name evidence="2" type="ORF">CLF_105064</name>
</gene>
<reference key="2">
    <citation type="submission" date="2011-10" db="EMBL/GenBank/DDBJ databases">
        <title>The genome and transcriptome sequence of Clonorchis sinensis provide insights into the carcinogenic liver fluke.</title>
        <authorList>
            <person name="Wang X."/>
            <person name="Huang Y."/>
            <person name="Chen W."/>
            <person name="Liu H."/>
            <person name="Guo L."/>
            <person name="Chen Y."/>
            <person name="Luo F."/>
            <person name="Zhou W."/>
            <person name="Sun J."/>
            <person name="Mao Q."/>
            <person name="Liang P."/>
            <person name="Zhou C."/>
            <person name="Tian Y."/>
            <person name="Men J."/>
            <person name="Lv X."/>
            <person name="Huang L."/>
            <person name="Zhou J."/>
            <person name="Hu Y."/>
            <person name="Li R."/>
            <person name="Zhang F."/>
            <person name="Lei H."/>
            <person name="Li X."/>
            <person name="Hu X."/>
            <person name="Liang C."/>
            <person name="Xu J."/>
            <person name="Wu Z."/>
            <person name="Yu X."/>
        </authorList>
    </citation>
    <scope>NUCLEOTIDE SEQUENCE</scope>
    <source>
        <strain>Henan</strain>
    </source>
</reference>
<keyword evidence="3" id="KW-1185">Reference proteome</keyword>
<evidence type="ECO:0000256" key="1">
    <source>
        <dbReference type="SAM" id="MobiDB-lite"/>
    </source>
</evidence>
<protein>
    <submittedName>
        <fullName evidence="2">Uncharacterized protein</fullName>
    </submittedName>
</protein>
<evidence type="ECO:0000313" key="2">
    <source>
        <dbReference type="EMBL" id="GAA50805.1"/>
    </source>
</evidence>